<keyword evidence="1" id="KW-0732">Signal</keyword>
<feature type="signal peptide" evidence="1">
    <location>
        <begin position="1"/>
        <end position="20"/>
    </location>
</feature>
<name>A0A956RQ54_UNCEI</name>
<feature type="chain" id="PRO_5037420725" description="PorV/PorQ family protein" evidence="1">
    <location>
        <begin position="21"/>
        <end position="68"/>
    </location>
</feature>
<evidence type="ECO:0000256" key="1">
    <source>
        <dbReference type="SAM" id="SignalP"/>
    </source>
</evidence>
<dbReference type="Gene3D" id="2.40.160.60">
    <property type="entry name" value="Outer membrane protein transport protein (OMPP1/FadL/TodX)"/>
    <property type="match status" value="1"/>
</dbReference>
<dbReference type="Proteomes" id="UP000697710">
    <property type="component" value="Unassembled WGS sequence"/>
</dbReference>
<feature type="non-terminal residue" evidence="2">
    <location>
        <position position="68"/>
    </location>
</feature>
<reference evidence="2" key="1">
    <citation type="submission" date="2020-04" db="EMBL/GenBank/DDBJ databases">
        <authorList>
            <person name="Zhang T."/>
        </authorList>
    </citation>
    <scope>NUCLEOTIDE SEQUENCE</scope>
    <source>
        <strain evidence="2">HKST-UBA01</strain>
    </source>
</reference>
<organism evidence="2 3">
    <name type="scientific">Eiseniibacteriota bacterium</name>
    <dbReference type="NCBI Taxonomy" id="2212470"/>
    <lineage>
        <taxon>Bacteria</taxon>
        <taxon>Candidatus Eiseniibacteriota</taxon>
    </lineage>
</organism>
<accession>A0A956RQ54</accession>
<evidence type="ECO:0000313" key="2">
    <source>
        <dbReference type="EMBL" id="MCA9728067.1"/>
    </source>
</evidence>
<gene>
    <name evidence="2" type="ORF">KC729_10320</name>
</gene>
<reference evidence="2" key="2">
    <citation type="journal article" date="2021" name="Microbiome">
        <title>Successional dynamics and alternative stable states in a saline activated sludge microbial community over 9 years.</title>
        <authorList>
            <person name="Wang Y."/>
            <person name="Ye J."/>
            <person name="Ju F."/>
            <person name="Liu L."/>
            <person name="Boyd J.A."/>
            <person name="Deng Y."/>
            <person name="Parks D.H."/>
            <person name="Jiang X."/>
            <person name="Yin X."/>
            <person name="Woodcroft B.J."/>
            <person name="Tyson G.W."/>
            <person name="Hugenholtz P."/>
            <person name="Polz M.F."/>
            <person name="Zhang T."/>
        </authorList>
    </citation>
    <scope>NUCLEOTIDE SEQUENCE</scope>
    <source>
        <strain evidence="2">HKST-UBA01</strain>
    </source>
</reference>
<protein>
    <recommendedName>
        <fullName evidence="4">PorV/PorQ family protein</fullName>
    </recommendedName>
</protein>
<comment type="caution">
    <text evidence="2">The sequence shown here is derived from an EMBL/GenBank/DDBJ whole genome shotgun (WGS) entry which is preliminary data.</text>
</comment>
<dbReference type="AlphaFoldDB" id="A0A956RQ54"/>
<dbReference type="EMBL" id="JAGQHR010000293">
    <property type="protein sequence ID" value="MCA9728067.1"/>
    <property type="molecule type" value="Genomic_DNA"/>
</dbReference>
<evidence type="ECO:0000313" key="3">
    <source>
        <dbReference type="Proteomes" id="UP000697710"/>
    </source>
</evidence>
<proteinExistence type="predicted"/>
<evidence type="ECO:0008006" key="4">
    <source>
        <dbReference type="Google" id="ProtNLM"/>
    </source>
</evidence>
<sequence>MRQLGLAVLAGLLAVAFAHGEVAAQTSGAQSLNITPGARADGMGRAFVALPDDATANWWNPAALAWRS</sequence>